<proteinExistence type="predicted"/>
<name>A0AAN9XXP1_9HEMI</name>
<evidence type="ECO:0000256" key="1">
    <source>
        <dbReference type="SAM" id="MobiDB-lite"/>
    </source>
</evidence>
<dbReference type="EMBL" id="JBBCAQ010000037">
    <property type="protein sequence ID" value="KAK7573761.1"/>
    <property type="molecule type" value="Genomic_DNA"/>
</dbReference>
<dbReference type="PANTHER" id="PTHR13136:SF16">
    <property type="entry name" value="KAT8 REGULATORY NSL COMPLEX SUBUNIT 3"/>
    <property type="match status" value="1"/>
</dbReference>
<dbReference type="InterPro" id="IPR029058">
    <property type="entry name" value="AB_hydrolase_fold"/>
</dbReference>
<dbReference type="GO" id="GO:0045944">
    <property type="term" value="P:positive regulation of transcription by RNA polymerase II"/>
    <property type="evidence" value="ECO:0007669"/>
    <property type="project" value="TreeGrafter"/>
</dbReference>
<feature type="compositionally biased region" description="Polar residues" evidence="1">
    <location>
        <begin position="552"/>
        <end position="572"/>
    </location>
</feature>
<feature type="region of interest" description="Disordered" evidence="1">
    <location>
        <begin position="552"/>
        <end position="604"/>
    </location>
</feature>
<feature type="compositionally biased region" description="Basic and acidic residues" evidence="1">
    <location>
        <begin position="581"/>
        <end position="593"/>
    </location>
</feature>
<dbReference type="Gene3D" id="3.40.50.1820">
    <property type="entry name" value="alpha/beta hydrolase"/>
    <property type="match status" value="1"/>
</dbReference>
<dbReference type="GO" id="GO:0044545">
    <property type="term" value="C:NSL complex"/>
    <property type="evidence" value="ECO:0007669"/>
    <property type="project" value="TreeGrafter"/>
</dbReference>
<organism evidence="2 3">
    <name type="scientific">Parthenolecanium corni</name>
    <dbReference type="NCBI Taxonomy" id="536013"/>
    <lineage>
        <taxon>Eukaryota</taxon>
        <taxon>Metazoa</taxon>
        <taxon>Ecdysozoa</taxon>
        <taxon>Arthropoda</taxon>
        <taxon>Hexapoda</taxon>
        <taxon>Insecta</taxon>
        <taxon>Pterygota</taxon>
        <taxon>Neoptera</taxon>
        <taxon>Paraneoptera</taxon>
        <taxon>Hemiptera</taxon>
        <taxon>Sternorrhyncha</taxon>
        <taxon>Coccoidea</taxon>
        <taxon>Coccidae</taxon>
        <taxon>Parthenolecanium</taxon>
    </lineage>
</organism>
<dbReference type="PANTHER" id="PTHR13136">
    <property type="entry name" value="TESTIS DEVELOPMENT PROTEIN PRTD"/>
    <property type="match status" value="1"/>
</dbReference>
<comment type="caution">
    <text evidence="2">The sequence shown here is derived from an EMBL/GenBank/DDBJ whole genome shotgun (WGS) entry which is preliminary data.</text>
</comment>
<sequence>MDSQRTRFRPVNTANVGKILCWEACAEVVGQDSALAIPLNCIKNTGTLTLAYHPTKDTPDHTYFEHTYSQPGHKKYYNGFCNPAKYLFTNPVPNITDSSVNSEFVDIETLDHDPPLFFNSEKINEQINDKSESTKYDENWTDKIDRKEWNIIKVRLFKSAVQILEADYLSRLAYKGLRDEAVKRHLMIKKTATRFKSLFGSVAWDPHSCQWLHSLLVEKLPACYMKVYSDAFQRLETKVPSHFLEHMTISTSYMSVRSRLLGEASQNSANKKPADIFSSFLAQSKPKKIVGEPLLLVVPTNMGNSFAPNTRPSRFMAELSSLGTLITIDVPKSPGSVEIPTLLEQMIQATVSKIDELQAEDASKPIILIGFGAESLLACHITIGFGQKITAVVCVGFHLFTMEGKVGKANNKILNLKTPVLFVIGQNASTVTVDEMEDFRQRLRCKSGLIVVGGADDHLRVNHFLKMKCSITQNIVDRCIINEISDFLNDIMQPTKVLLSLLSNNDTISVQGKPAVSPVDAQLLKTLLSESVNKPDSPIIQKLTKTLAQLQSDPDYGNSLTDQPSSTKQTAESLPPNVRSTQKESNKESETRKPQFSSTDEPLTLKKVLTSNDATIYRYTQLGQRTEEKKVNFTRKTRGGRRPYVRRTIPPQRKMVMVPTLAPIQPHGSLDISTSAVIENLTPDSLLHMPVVFADENDDENVINDVSLASYQP</sequence>
<protein>
    <recommendedName>
        <fullName evidence="4">KAT8 regulatory NSL complex subunit 3</fullName>
    </recommendedName>
</protein>
<dbReference type="Proteomes" id="UP001367676">
    <property type="component" value="Unassembled WGS sequence"/>
</dbReference>
<dbReference type="InterPro" id="IPR026555">
    <property type="entry name" value="NSL3/Tex30"/>
</dbReference>
<evidence type="ECO:0008006" key="4">
    <source>
        <dbReference type="Google" id="ProtNLM"/>
    </source>
</evidence>
<dbReference type="AlphaFoldDB" id="A0AAN9XXP1"/>
<keyword evidence="3" id="KW-1185">Reference proteome</keyword>
<reference evidence="2 3" key="1">
    <citation type="submission" date="2024-03" db="EMBL/GenBank/DDBJ databases">
        <title>Adaptation during the transition from Ophiocordyceps entomopathogen to insect associate is accompanied by gene loss and intensified selection.</title>
        <authorList>
            <person name="Ward C.M."/>
            <person name="Onetto C.A."/>
            <person name="Borneman A.R."/>
        </authorList>
    </citation>
    <scope>NUCLEOTIDE SEQUENCE [LARGE SCALE GENOMIC DNA]</scope>
    <source>
        <strain evidence="2">AWRI1</strain>
        <tissue evidence="2">Single Adult Female</tissue>
    </source>
</reference>
<dbReference type="SUPFAM" id="SSF53474">
    <property type="entry name" value="alpha/beta-Hydrolases"/>
    <property type="match status" value="1"/>
</dbReference>
<accession>A0AAN9XXP1</accession>
<gene>
    <name evidence="2" type="ORF">V9T40_010952</name>
</gene>
<evidence type="ECO:0000313" key="2">
    <source>
        <dbReference type="EMBL" id="KAK7573761.1"/>
    </source>
</evidence>
<evidence type="ECO:0000313" key="3">
    <source>
        <dbReference type="Proteomes" id="UP001367676"/>
    </source>
</evidence>